<evidence type="ECO:0000256" key="4">
    <source>
        <dbReference type="ARBA" id="ARBA00023136"/>
    </source>
</evidence>
<keyword evidence="4 5" id="KW-0472">Membrane</keyword>
<dbReference type="Proteomes" id="UP000298327">
    <property type="component" value="Unassembled WGS sequence"/>
</dbReference>
<evidence type="ECO:0000256" key="1">
    <source>
        <dbReference type="ARBA" id="ARBA00004141"/>
    </source>
</evidence>
<evidence type="ECO:0000259" key="6">
    <source>
        <dbReference type="Pfam" id="PF01284"/>
    </source>
</evidence>
<name>A0A4Y9YW65_9AGAM</name>
<feature type="transmembrane region" description="Helical" evidence="5">
    <location>
        <begin position="266"/>
        <end position="287"/>
    </location>
</feature>
<evidence type="ECO:0000313" key="7">
    <source>
        <dbReference type="EMBL" id="TFY65990.1"/>
    </source>
</evidence>
<gene>
    <name evidence="7" type="ORF">EVG20_g5094</name>
</gene>
<accession>A0A4Y9YW65</accession>
<keyword evidence="2 5" id="KW-0812">Transmembrane</keyword>
<sequence>MISFIFRQSKQARNSCLLPCICGHTIKFDTRPSDAEKNTLPLCKNRYVSAFTNNSQSQMSDTVLRQGKLGHASEISAALHRCMSELADGQDKSWSAPDSKAGDEILASRENLWTSPPTLSSPHNISSPVPFSPDMAIDTHVRRGHTITFSLLIFFGIVELALSSWLVFHYDKHHNAPSGSIHDRAAFLIFCSAWTIFWSAIFALLFLHSASTGSVLTSVAAHSIIFSLTWIFWTAGAVSITISLGGGHNCSKANLTYCDQLNALEAFAWVEWALNTVVIFVVLALGIRSLRRGDGYRGKLVYA</sequence>
<dbReference type="EMBL" id="SEOQ01000288">
    <property type="protein sequence ID" value="TFY65990.1"/>
    <property type="molecule type" value="Genomic_DNA"/>
</dbReference>
<protein>
    <recommendedName>
        <fullName evidence="6">MARVEL domain-containing protein</fullName>
    </recommendedName>
</protein>
<feature type="transmembrane region" description="Helical" evidence="5">
    <location>
        <begin position="219"/>
        <end position="246"/>
    </location>
</feature>
<organism evidence="7 8">
    <name type="scientific">Dentipellis fragilis</name>
    <dbReference type="NCBI Taxonomy" id="205917"/>
    <lineage>
        <taxon>Eukaryota</taxon>
        <taxon>Fungi</taxon>
        <taxon>Dikarya</taxon>
        <taxon>Basidiomycota</taxon>
        <taxon>Agaricomycotina</taxon>
        <taxon>Agaricomycetes</taxon>
        <taxon>Russulales</taxon>
        <taxon>Hericiaceae</taxon>
        <taxon>Dentipellis</taxon>
    </lineage>
</organism>
<dbReference type="OrthoDB" id="2117453at2759"/>
<comment type="caution">
    <text evidence="7">The sequence shown here is derived from an EMBL/GenBank/DDBJ whole genome shotgun (WGS) entry which is preliminary data.</text>
</comment>
<feature type="transmembrane region" description="Helical" evidence="5">
    <location>
        <begin position="147"/>
        <end position="167"/>
    </location>
</feature>
<comment type="subcellular location">
    <subcellularLocation>
        <location evidence="1">Membrane</location>
        <topology evidence="1">Multi-pass membrane protein</topology>
    </subcellularLocation>
</comment>
<dbReference type="Pfam" id="PF01284">
    <property type="entry name" value="MARVEL"/>
    <property type="match status" value="1"/>
</dbReference>
<proteinExistence type="predicted"/>
<dbReference type="GO" id="GO:0016020">
    <property type="term" value="C:membrane"/>
    <property type="evidence" value="ECO:0007669"/>
    <property type="project" value="UniProtKB-SubCell"/>
</dbReference>
<evidence type="ECO:0000256" key="3">
    <source>
        <dbReference type="ARBA" id="ARBA00022989"/>
    </source>
</evidence>
<keyword evidence="3 5" id="KW-1133">Transmembrane helix</keyword>
<reference evidence="7 8" key="1">
    <citation type="submission" date="2019-02" db="EMBL/GenBank/DDBJ databases">
        <title>Genome sequencing of the rare red list fungi Dentipellis fragilis.</title>
        <authorList>
            <person name="Buettner E."/>
            <person name="Kellner H."/>
        </authorList>
    </citation>
    <scope>NUCLEOTIDE SEQUENCE [LARGE SCALE GENOMIC DNA]</scope>
    <source>
        <strain evidence="7 8">DSM 105465</strain>
    </source>
</reference>
<dbReference type="AlphaFoldDB" id="A0A4Y9YW65"/>
<evidence type="ECO:0000256" key="2">
    <source>
        <dbReference type="ARBA" id="ARBA00022692"/>
    </source>
</evidence>
<dbReference type="InterPro" id="IPR008253">
    <property type="entry name" value="Marvel"/>
</dbReference>
<dbReference type="STRING" id="205917.A0A4Y9YW65"/>
<feature type="transmembrane region" description="Helical" evidence="5">
    <location>
        <begin position="187"/>
        <end position="207"/>
    </location>
</feature>
<feature type="domain" description="MARVEL" evidence="6">
    <location>
        <begin position="142"/>
        <end position="276"/>
    </location>
</feature>
<keyword evidence="8" id="KW-1185">Reference proteome</keyword>
<evidence type="ECO:0000313" key="8">
    <source>
        <dbReference type="Proteomes" id="UP000298327"/>
    </source>
</evidence>
<evidence type="ECO:0000256" key="5">
    <source>
        <dbReference type="SAM" id="Phobius"/>
    </source>
</evidence>